<name>A0ABP0XZ86_9ROSI</name>
<organism evidence="1 2">
    <name type="scientific">Citrullus colocynthis</name>
    <name type="common">colocynth</name>
    <dbReference type="NCBI Taxonomy" id="252529"/>
    <lineage>
        <taxon>Eukaryota</taxon>
        <taxon>Viridiplantae</taxon>
        <taxon>Streptophyta</taxon>
        <taxon>Embryophyta</taxon>
        <taxon>Tracheophyta</taxon>
        <taxon>Spermatophyta</taxon>
        <taxon>Magnoliopsida</taxon>
        <taxon>eudicotyledons</taxon>
        <taxon>Gunneridae</taxon>
        <taxon>Pentapetalae</taxon>
        <taxon>rosids</taxon>
        <taxon>fabids</taxon>
        <taxon>Cucurbitales</taxon>
        <taxon>Cucurbitaceae</taxon>
        <taxon>Benincaseae</taxon>
        <taxon>Citrullus</taxon>
    </lineage>
</organism>
<reference evidence="1 2" key="1">
    <citation type="submission" date="2024-03" db="EMBL/GenBank/DDBJ databases">
        <authorList>
            <person name="Gkanogiannis A."/>
            <person name="Becerra Lopez-Lavalle L."/>
        </authorList>
    </citation>
    <scope>NUCLEOTIDE SEQUENCE [LARGE SCALE GENOMIC DNA]</scope>
</reference>
<proteinExistence type="predicted"/>
<dbReference type="Proteomes" id="UP001642487">
    <property type="component" value="Chromosome 11"/>
</dbReference>
<dbReference type="EMBL" id="OZ021745">
    <property type="protein sequence ID" value="CAK9313487.1"/>
    <property type="molecule type" value="Genomic_DNA"/>
</dbReference>
<evidence type="ECO:0000313" key="1">
    <source>
        <dbReference type="EMBL" id="CAK9313487.1"/>
    </source>
</evidence>
<evidence type="ECO:0000313" key="2">
    <source>
        <dbReference type="Proteomes" id="UP001642487"/>
    </source>
</evidence>
<accession>A0ABP0XZ86</accession>
<protein>
    <submittedName>
        <fullName evidence="1">Uncharacterized protein</fullName>
    </submittedName>
</protein>
<keyword evidence="2" id="KW-1185">Reference proteome</keyword>
<sequence length="88" mass="10218">MEKGIGEVRSWRERKRKKLELCSEFPSKLKKKRFSLCLESSIVAGFHLEALIFSLFSCVAYRSVGDLVMDFGSFFKRLFVCTFSSKIH</sequence>
<gene>
    <name evidence="1" type="ORF">CITCOLO1_LOCUS5204</name>
</gene>